<protein>
    <submittedName>
        <fullName evidence="1">Uncharacterized protein</fullName>
    </submittedName>
</protein>
<evidence type="ECO:0000313" key="1">
    <source>
        <dbReference type="EMBL" id="BEH00919.1"/>
    </source>
</evidence>
<organism evidence="1 2">
    <name type="scientific">Brooklawnia propionicigenes</name>
    <dbReference type="NCBI Taxonomy" id="3041175"/>
    <lineage>
        <taxon>Bacteria</taxon>
        <taxon>Bacillati</taxon>
        <taxon>Actinomycetota</taxon>
        <taxon>Actinomycetes</taxon>
        <taxon>Propionibacteriales</taxon>
        <taxon>Propionibacteriaceae</taxon>
        <taxon>Brooklawnia</taxon>
    </lineage>
</organism>
<gene>
    <name evidence="1" type="ORF">brsh051_02000</name>
</gene>
<keyword evidence="2" id="KW-1185">Reference proteome</keyword>
<dbReference type="EMBL" id="AP028056">
    <property type="protein sequence ID" value="BEH00919.1"/>
    <property type="molecule type" value="Genomic_DNA"/>
</dbReference>
<dbReference type="RefSeq" id="WP_286266721.1">
    <property type="nucleotide sequence ID" value="NZ_AP028056.1"/>
</dbReference>
<proteinExistence type="predicted"/>
<accession>A0AAN0KC04</accession>
<name>A0AAN0KC04_9ACTN</name>
<sequence length="122" mass="13819">MTTIAHRLADELSVQNFVPRGWPETVLPPGVPDWEQSAADWLLGCCPPDYRGYAVLRRHPSVLARFAGDFIEGRIRANREMRLDDQPSLLDDEAEELHLLATRRAIALVEEALRGKIFLRTA</sequence>
<dbReference type="Proteomes" id="UP001431656">
    <property type="component" value="Chromosome"/>
</dbReference>
<evidence type="ECO:0000313" key="2">
    <source>
        <dbReference type="Proteomes" id="UP001431656"/>
    </source>
</evidence>
<dbReference type="KEGG" id="broo:brsh051_02000"/>
<dbReference type="AlphaFoldDB" id="A0AAN0KC04"/>
<reference evidence="1" key="1">
    <citation type="journal article" date="2024" name="Int. J. Syst. Evol. Microbiol.">
        <title>Brooklawnia propionicigenes sp. nov., a facultatively anaerobic, propionate-producing bacterium isolated from a methanogenic reactor treating waste from cattle farms.</title>
        <authorList>
            <person name="Akita Y."/>
            <person name="Ueki A."/>
            <person name="Tonouchi A."/>
            <person name="Sugawara Y."/>
            <person name="Honma S."/>
            <person name="Kaku N."/>
            <person name="Ueki K."/>
        </authorList>
    </citation>
    <scope>NUCLEOTIDE SEQUENCE</scope>
    <source>
        <strain evidence="1">SH051</strain>
    </source>
</reference>